<dbReference type="AlphaFoldDB" id="A0AA40CY80"/>
<gene>
    <name evidence="2" type="ORF">B0T16DRAFT_19312</name>
</gene>
<protein>
    <submittedName>
        <fullName evidence="2">Uncharacterized protein</fullName>
    </submittedName>
</protein>
<sequence length="219" mass="24200">MGAGEMMTKYWGQRSPWMNMRPGKTLLPWLWVVEGDTGDEWMGGVRMDGLGNGATVVTECARSGEGRSVAGGRTTSEPPRRERRGNMRKEFDDSGVSSGGVLGDTFGVFTAVSGLGWLELLGSIHNGTCLILNCSRYVLSHFVDVRAGWLQGSRARQVFRSVPRKRVFLSYLSSKGDMQPHHFSARPPQRPDQPTKHTESIPAPFYWAQQQASLSQPGK</sequence>
<keyword evidence="3" id="KW-1185">Reference proteome</keyword>
<dbReference type="Proteomes" id="UP001174936">
    <property type="component" value="Unassembled WGS sequence"/>
</dbReference>
<feature type="region of interest" description="Disordered" evidence="1">
    <location>
        <begin position="177"/>
        <end position="200"/>
    </location>
</feature>
<dbReference type="EMBL" id="JAULSV010000001">
    <property type="protein sequence ID" value="KAK0655821.1"/>
    <property type="molecule type" value="Genomic_DNA"/>
</dbReference>
<organism evidence="2 3">
    <name type="scientific">Cercophora newfieldiana</name>
    <dbReference type="NCBI Taxonomy" id="92897"/>
    <lineage>
        <taxon>Eukaryota</taxon>
        <taxon>Fungi</taxon>
        <taxon>Dikarya</taxon>
        <taxon>Ascomycota</taxon>
        <taxon>Pezizomycotina</taxon>
        <taxon>Sordariomycetes</taxon>
        <taxon>Sordariomycetidae</taxon>
        <taxon>Sordariales</taxon>
        <taxon>Lasiosphaeriaceae</taxon>
        <taxon>Cercophora</taxon>
    </lineage>
</organism>
<comment type="caution">
    <text evidence="2">The sequence shown here is derived from an EMBL/GenBank/DDBJ whole genome shotgun (WGS) entry which is preliminary data.</text>
</comment>
<reference evidence="2" key="1">
    <citation type="submission" date="2023-06" db="EMBL/GenBank/DDBJ databases">
        <title>Genome-scale phylogeny and comparative genomics of the fungal order Sordariales.</title>
        <authorList>
            <consortium name="Lawrence Berkeley National Laboratory"/>
            <person name="Hensen N."/>
            <person name="Bonometti L."/>
            <person name="Westerberg I."/>
            <person name="Brannstrom I.O."/>
            <person name="Guillou S."/>
            <person name="Cros-Aarteil S."/>
            <person name="Calhoun S."/>
            <person name="Haridas S."/>
            <person name="Kuo A."/>
            <person name="Mondo S."/>
            <person name="Pangilinan J."/>
            <person name="Riley R."/>
            <person name="Labutti K."/>
            <person name="Andreopoulos B."/>
            <person name="Lipzen A."/>
            <person name="Chen C."/>
            <person name="Yanf M."/>
            <person name="Daum C."/>
            <person name="Ng V."/>
            <person name="Clum A."/>
            <person name="Steindorff A."/>
            <person name="Ohm R."/>
            <person name="Martin F."/>
            <person name="Silar P."/>
            <person name="Natvig D."/>
            <person name="Lalanne C."/>
            <person name="Gautier V."/>
            <person name="Ament-Velasquez S.L."/>
            <person name="Kruys A."/>
            <person name="Hutchinson M.I."/>
            <person name="Powell A.J."/>
            <person name="Barry K."/>
            <person name="Miller A.N."/>
            <person name="Grigoriev I.V."/>
            <person name="Debuchy R."/>
            <person name="Gladieux P."/>
            <person name="Thoren M.H."/>
            <person name="Johannesson H."/>
        </authorList>
    </citation>
    <scope>NUCLEOTIDE SEQUENCE</scope>
    <source>
        <strain evidence="2">SMH2532-1</strain>
    </source>
</reference>
<evidence type="ECO:0000256" key="1">
    <source>
        <dbReference type="SAM" id="MobiDB-lite"/>
    </source>
</evidence>
<evidence type="ECO:0000313" key="2">
    <source>
        <dbReference type="EMBL" id="KAK0655821.1"/>
    </source>
</evidence>
<feature type="region of interest" description="Disordered" evidence="1">
    <location>
        <begin position="62"/>
        <end position="94"/>
    </location>
</feature>
<accession>A0AA40CY80</accession>
<name>A0AA40CY80_9PEZI</name>
<feature type="compositionally biased region" description="Basic and acidic residues" evidence="1">
    <location>
        <begin position="78"/>
        <end position="92"/>
    </location>
</feature>
<proteinExistence type="predicted"/>
<evidence type="ECO:0000313" key="3">
    <source>
        <dbReference type="Proteomes" id="UP001174936"/>
    </source>
</evidence>